<dbReference type="GO" id="GO:0019894">
    <property type="term" value="F:kinesin binding"/>
    <property type="evidence" value="ECO:0007669"/>
    <property type="project" value="TreeGrafter"/>
</dbReference>
<dbReference type="GO" id="GO:0007097">
    <property type="term" value="P:nuclear migration"/>
    <property type="evidence" value="ECO:0007669"/>
    <property type="project" value="TreeGrafter"/>
</dbReference>
<feature type="compositionally biased region" description="Polar residues" evidence="1">
    <location>
        <begin position="302"/>
        <end position="317"/>
    </location>
</feature>
<feature type="region of interest" description="Disordered" evidence="1">
    <location>
        <begin position="274"/>
        <end position="328"/>
    </location>
</feature>
<feature type="region of interest" description="Disordered" evidence="1">
    <location>
        <begin position="103"/>
        <end position="133"/>
    </location>
</feature>
<evidence type="ECO:0000313" key="3">
    <source>
        <dbReference type="Proteomes" id="UP000242457"/>
    </source>
</evidence>
<dbReference type="EMBL" id="KZ288285">
    <property type="protein sequence ID" value="PBC29449.1"/>
    <property type="molecule type" value="Genomic_DNA"/>
</dbReference>
<dbReference type="OrthoDB" id="7611784at2759"/>
<evidence type="ECO:0008006" key="4">
    <source>
        <dbReference type="Google" id="ProtNLM"/>
    </source>
</evidence>
<dbReference type="PANTHER" id="PTHR21524:SF5">
    <property type="entry name" value="SPECTRIN REPEAT CONTAINING NUCLEAR ENVELOPE PROTEIN 2"/>
    <property type="match status" value="1"/>
</dbReference>
<proteinExistence type="predicted"/>
<dbReference type="Proteomes" id="UP000242457">
    <property type="component" value="Unassembled WGS sequence"/>
</dbReference>
<organism evidence="2 3">
    <name type="scientific">Apis cerana cerana</name>
    <name type="common">Oriental honeybee</name>
    <dbReference type="NCBI Taxonomy" id="94128"/>
    <lineage>
        <taxon>Eukaryota</taxon>
        <taxon>Metazoa</taxon>
        <taxon>Ecdysozoa</taxon>
        <taxon>Arthropoda</taxon>
        <taxon>Hexapoda</taxon>
        <taxon>Insecta</taxon>
        <taxon>Pterygota</taxon>
        <taxon>Neoptera</taxon>
        <taxon>Endopterygota</taxon>
        <taxon>Hymenoptera</taxon>
        <taxon>Apocrita</taxon>
        <taxon>Aculeata</taxon>
        <taxon>Apoidea</taxon>
        <taxon>Anthophila</taxon>
        <taxon>Apidae</taxon>
        <taxon>Apis</taxon>
    </lineage>
</organism>
<dbReference type="PANTHER" id="PTHR21524">
    <property type="entry name" value="SPECTRIN REPEAT CONTAINING NUCLEAR ENVELOPE PROTEIN 2"/>
    <property type="match status" value="1"/>
</dbReference>
<feature type="region of interest" description="Disordered" evidence="1">
    <location>
        <begin position="805"/>
        <end position="845"/>
    </location>
</feature>
<protein>
    <recommendedName>
        <fullName evidence="4">KASH domain-containing protein</fullName>
    </recommendedName>
</protein>
<dbReference type="GO" id="GO:0005635">
    <property type="term" value="C:nuclear envelope"/>
    <property type="evidence" value="ECO:0007669"/>
    <property type="project" value="TreeGrafter"/>
</dbReference>
<name>A0A2A3EE01_APICC</name>
<gene>
    <name evidence="2" type="ORF">APICC_09159</name>
</gene>
<dbReference type="GO" id="GO:0007010">
    <property type="term" value="P:cytoskeleton organization"/>
    <property type="evidence" value="ECO:0007669"/>
    <property type="project" value="TreeGrafter"/>
</dbReference>
<feature type="compositionally biased region" description="Basic residues" evidence="1">
    <location>
        <begin position="275"/>
        <end position="289"/>
    </location>
</feature>
<dbReference type="GO" id="GO:0006997">
    <property type="term" value="P:nucleus organization"/>
    <property type="evidence" value="ECO:0007669"/>
    <property type="project" value="TreeGrafter"/>
</dbReference>
<feature type="compositionally biased region" description="Basic and acidic residues" evidence="1">
    <location>
        <begin position="1"/>
        <end position="12"/>
    </location>
</feature>
<dbReference type="AlphaFoldDB" id="A0A2A3EE01"/>
<feature type="compositionally biased region" description="Basic and acidic residues" evidence="1">
    <location>
        <begin position="26"/>
        <end position="42"/>
    </location>
</feature>
<feature type="compositionally biased region" description="Low complexity" evidence="1">
    <location>
        <begin position="825"/>
        <end position="840"/>
    </location>
</feature>
<feature type="region of interest" description="Disordered" evidence="1">
    <location>
        <begin position="1"/>
        <end position="42"/>
    </location>
</feature>
<dbReference type="STRING" id="94128.A0A2A3EE01"/>
<keyword evidence="3" id="KW-1185">Reference proteome</keyword>
<reference evidence="2 3" key="1">
    <citation type="submission" date="2014-07" db="EMBL/GenBank/DDBJ databases">
        <title>Genomic and transcriptomic analysis on Apis cerana provide comprehensive insights into honey bee biology.</title>
        <authorList>
            <person name="Diao Q."/>
            <person name="Sun L."/>
            <person name="Zheng H."/>
            <person name="Zheng H."/>
            <person name="Xu S."/>
            <person name="Wang S."/>
            <person name="Zeng Z."/>
            <person name="Hu F."/>
            <person name="Su S."/>
            <person name="Wu J."/>
        </authorList>
    </citation>
    <scope>NUCLEOTIDE SEQUENCE [LARGE SCALE GENOMIC DNA]</scope>
    <source>
        <tissue evidence="2">Pupae without intestine</tissue>
    </source>
</reference>
<evidence type="ECO:0000313" key="2">
    <source>
        <dbReference type="EMBL" id="PBC29449.1"/>
    </source>
</evidence>
<sequence length="961" mass="107517">MKPVKETRKDVSEGVDETSNETDASSQREKDSDDETRNDKTRIQRLIKEVEKLVGEERRNGAPRTFSQLILDDKGSSITNNHRAKYARIKEWLKLNNVRGHEGRSTLQPLDSCDASGEYTTEDSDVERQSVSSEDLQSSVATYRRFEGALGCTSVSQEIFDDPERTPVNEGHPMLVDAATPKVVMRSKQKTNGPRPWSVSCISQIGNNSNLNQTNDPISQFSISETALHQLIATPPTKSVSLDATGSRKSFNNSTSTLLEESIICHDGRMVRNSSLRRKKSRLRKKNLGRKSDSSLEGVNAANHSAGSDGSSSNQQRSPRKVSGNRAMRTISRDCHGRLTTLVKSGSFSGCTAHQQLSAERTIVSDPTPPFRLPCCTSVASTSETEGEEQRNRTRGCFPFDDNLLDTVLNNKELCNQQLNMDSDIEMNSLGNNSFSEQAWDNYQEKYMSEPYSEAPDIETARRLLDFGDDYRNFLDSQSDCASSMSAIAASSPLPRSRMHHINICTIKIDMGIYHGDIASKIEIECQFVLLQHRVFVLLEITDTTEDSDSDVDDIRNIVEKSQSQLSLAENLFSRSNNGSMPEDFVRMLEKWESLTTRVEETQMATALHRELTTLRTEFKAAHDRLFSYEIILEQPHVLDERINRITKKSLTELQKRRHLQDLILTEYLKAELAALRDRKAAMLALNVSTHRLITDLGNSASLIFTALKDGVADLYRVWDETFQKGNQQLCALQAVQQFSIRLSELQCALRRDKDTLAVLDVALQAGATSEVASSVRHVARLLSEKQDISCQNGTVVLKDSSTEEVGSGVSGKFGDSSPISLTEGGSLSDSGISDSGSEQELSERERRLAALRRLTRSLESQLAPGSEALVELLKRVEDAETELRDLQKQCRELIVRTAASVEARAAKRTSSNQVHHFVEDVPQEEIHEMQKDILQSVRRKGGKVKEKDERMGIKENFFSY</sequence>
<evidence type="ECO:0000256" key="1">
    <source>
        <dbReference type="SAM" id="MobiDB-lite"/>
    </source>
</evidence>
<accession>A0A2A3EE01</accession>
<dbReference type="GO" id="GO:0048471">
    <property type="term" value="C:perinuclear region of cytoplasm"/>
    <property type="evidence" value="ECO:0007669"/>
    <property type="project" value="TreeGrafter"/>
</dbReference>